<reference evidence="2 3" key="1">
    <citation type="submission" date="2016-12" db="EMBL/GenBank/DDBJ databases">
        <title>Diversity of luminous bacteria.</title>
        <authorList>
            <person name="Yoshizawa S."/>
            <person name="Kogure K."/>
        </authorList>
    </citation>
    <scope>NUCLEOTIDE SEQUENCE [LARGE SCALE GENOMIC DNA]</scope>
    <source>
        <strain evidence="2 3">ATCC 33715</strain>
    </source>
</reference>
<keyword evidence="1" id="KW-0472">Membrane</keyword>
<organism evidence="2 3">
    <name type="scientific">Aliivibrio sifiae</name>
    <dbReference type="NCBI Taxonomy" id="566293"/>
    <lineage>
        <taxon>Bacteria</taxon>
        <taxon>Pseudomonadati</taxon>
        <taxon>Pseudomonadota</taxon>
        <taxon>Gammaproteobacteria</taxon>
        <taxon>Vibrionales</taxon>
        <taxon>Vibrionaceae</taxon>
        <taxon>Aliivibrio</taxon>
    </lineage>
</organism>
<accession>A0A2S7XEX1</accession>
<dbReference type="AlphaFoldDB" id="A0A2S7XEX1"/>
<dbReference type="EMBL" id="MSCO01000001">
    <property type="protein sequence ID" value="PQJ89904.1"/>
    <property type="molecule type" value="Genomic_DNA"/>
</dbReference>
<comment type="caution">
    <text evidence="2">The sequence shown here is derived from an EMBL/GenBank/DDBJ whole genome shotgun (WGS) entry which is preliminary data.</text>
</comment>
<name>A0A2S7XEX1_9GAMM</name>
<feature type="transmembrane region" description="Helical" evidence="1">
    <location>
        <begin position="41"/>
        <end position="63"/>
    </location>
</feature>
<proteinExistence type="predicted"/>
<keyword evidence="1" id="KW-0812">Transmembrane</keyword>
<evidence type="ECO:0000313" key="3">
    <source>
        <dbReference type="Proteomes" id="UP000239263"/>
    </source>
</evidence>
<dbReference type="RefSeq" id="WP_105055354.1">
    <property type="nucleotide sequence ID" value="NZ_CAWNRT010000001.1"/>
</dbReference>
<evidence type="ECO:0000256" key="1">
    <source>
        <dbReference type="SAM" id="Phobius"/>
    </source>
</evidence>
<sequence length="149" mass="17749">MIKLLLHLFLIVTTSYGAMYFLWTASYHLFFDDSATYVVSFRYAILGIIGGHIWVGLASVTAYQHISRWCKYREFKHNKYKTSLEKRAVFIACIIGFFPYFINNYYIEKYDLVRCESDLFIDRDDFYFSRYVSSIEECPIKLEANKKKN</sequence>
<gene>
    <name evidence="2" type="ORF">BTO22_10055</name>
</gene>
<evidence type="ECO:0000313" key="2">
    <source>
        <dbReference type="EMBL" id="PQJ89904.1"/>
    </source>
</evidence>
<protein>
    <submittedName>
        <fullName evidence="2">Uncharacterized protein</fullName>
    </submittedName>
</protein>
<dbReference type="Proteomes" id="UP000239263">
    <property type="component" value="Unassembled WGS sequence"/>
</dbReference>
<feature type="transmembrane region" description="Helical" evidence="1">
    <location>
        <begin position="84"/>
        <end position="102"/>
    </location>
</feature>
<keyword evidence="1" id="KW-1133">Transmembrane helix</keyword>